<feature type="coiled-coil region" evidence="1">
    <location>
        <begin position="497"/>
        <end position="608"/>
    </location>
</feature>
<proteinExistence type="predicted"/>
<dbReference type="AlphaFoldDB" id="A0A0F9IBH5"/>
<accession>A0A0F9IBH5</accession>
<protein>
    <submittedName>
        <fullName evidence="2">Uncharacterized protein</fullName>
    </submittedName>
</protein>
<evidence type="ECO:0000313" key="2">
    <source>
        <dbReference type="EMBL" id="KKM17054.1"/>
    </source>
</evidence>
<dbReference type="EMBL" id="LAZR01014535">
    <property type="protein sequence ID" value="KKM17054.1"/>
    <property type="molecule type" value="Genomic_DNA"/>
</dbReference>
<evidence type="ECO:0000256" key="1">
    <source>
        <dbReference type="SAM" id="Coils"/>
    </source>
</evidence>
<comment type="caution">
    <text evidence="2">The sequence shown here is derived from an EMBL/GenBank/DDBJ whole genome shotgun (WGS) entry which is preliminary data.</text>
</comment>
<reference evidence="2" key="1">
    <citation type="journal article" date="2015" name="Nature">
        <title>Complex archaea that bridge the gap between prokaryotes and eukaryotes.</title>
        <authorList>
            <person name="Spang A."/>
            <person name="Saw J.H."/>
            <person name="Jorgensen S.L."/>
            <person name="Zaremba-Niedzwiedzka K."/>
            <person name="Martijn J."/>
            <person name="Lind A.E."/>
            <person name="van Eijk R."/>
            <person name="Schleper C."/>
            <person name="Guy L."/>
            <person name="Ettema T.J."/>
        </authorList>
    </citation>
    <scope>NUCLEOTIDE SEQUENCE</scope>
</reference>
<name>A0A0F9IBH5_9ZZZZ</name>
<keyword evidence="1" id="KW-0175">Coiled coil</keyword>
<organism evidence="2">
    <name type="scientific">marine sediment metagenome</name>
    <dbReference type="NCBI Taxonomy" id="412755"/>
    <lineage>
        <taxon>unclassified sequences</taxon>
        <taxon>metagenomes</taxon>
        <taxon>ecological metagenomes</taxon>
    </lineage>
</organism>
<sequence>MGGSQNLEITLAVRSQVQAANNVQIALRGITGEAQKAGTALAKAFEPGIIQNQQQLRSAIVNAGTQLRNFANTSQQVTGLSNAQAESIKKVAIELQTMGASSQSTQADLERLAKTLSSVAQSGGLLDAQMQSASAGVSRFGASQRLVNDQMGTFAKDATLAQRAGQGMVLSFSVAQAAAGNFQQALFGLGFSLLFVGKELLKFPVIPIAIGLGLAGVAFEQLKQRFAGAPPVIQQVSKAMEELVEKISEARGFTKEFASEVQSAFQSGQFSVEEFAEAQGLRDFQEQLRDIILDLGNLGDQPLEFDTKSISTELATIERGVGDTNNIIDGLGLSFHETQEIIQSMTAQGITDTNRLAAAIIRAANAAGVLPSAVQQTFANIRENVVQATAAVTDARDNLQRQFAREDLLADLNAQAEAQIQAIGSAAQGAADAAQRGAQQVSIAMRRGVEDFITGIQRSFEDQQVAQRRATNARLNAIRNVSEVQIESVRRASDEEIQEIERTRDARIRALEEAKDRELTANKDRIDQLQEQERELRDTVQELTRQRQQVIRDAATNEAEIAALQSIQRRFGVDPAVERELALRQARLENLEEEQEALEEQIGPLEDQLDGIDDLITAERERADEIRANHREALAFIREQTSEAIDAARERADAEQDRIRDIM</sequence>
<feature type="non-terminal residue" evidence="2">
    <location>
        <position position="663"/>
    </location>
</feature>
<gene>
    <name evidence="2" type="ORF">LCGC14_1679650</name>
</gene>